<feature type="compositionally biased region" description="Basic and acidic residues" evidence="1">
    <location>
        <begin position="478"/>
        <end position="490"/>
    </location>
</feature>
<evidence type="ECO:0000313" key="2">
    <source>
        <dbReference type="EMBL" id="EOP74188.1"/>
    </source>
</evidence>
<reference evidence="2 3" key="1">
    <citation type="submission" date="2012-12" db="EMBL/GenBank/DDBJ databases">
        <title>The Genome Sequence of Bacillus cereus VD118.</title>
        <authorList>
            <consortium name="The Broad Institute Genome Sequencing Platform"/>
            <consortium name="The Broad Institute Genome Sequencing Center for Infectious Disease"/>
            <person name="Feldgarden M."/>
            <person name="Van der Auwera G.A."/>
            <person name="Mahillon J."/>
            <person name="Duprez V."/>
            <person name="Timmery S."/>
            <person name="Mattelet C."/>
            <person name="Dierick K."/>
            <person name="Sun M."/>
            <person name="Yu Z."/>
            <person name="Zhu L."/>
            <person name="Hu X."/>
            <person name="Shank E.B."/>
            <person name="Swiecicka I."/>
            <person name="Hansen B.M."/>
            <person name="Andrup L."/>
            <person name="Walker B."/>
            <person name="Young S.K."/>
            <person name="Zeng Q."/>
            <person name="Gargeya S."/>
            <person name="Fitzgerald M."/>
            <person name="Haas B."/>
            <person name="Abouelleil A."/>
            <person name="Alvarado L."/>
            <person name="Arachchi H.M."/>
            <person name="Berlin A.M."/>
            <person name="Chapman S.B."/>
            <person name="Dewar J."/>
            <person name="Goldberg J."/>
            <person name="Griggs A."/>
            <person name="Gujja S."/>
            <person name="Hansen M."/>
            <person name="Howarth C."/>
            <person name="Imamovic A."/>
            <person name="Larimer J."/>
            <person name="McCowan C."/>
            <person name="Murphy C."/>
            <person name="Neiman D."/>
            <person name="Pearson M."/>
            <person name="Priest M."/>
            <person name="Roberts A."/>
            <person name="Saif S."/>
            <person name="Shea T."/>
            <person name="Sisk P."/>
            <person name="Sykes S."/>
            <person name="Wortman J."/>
            <person name="Nusbaum C."/>
            <person name="Birren B."/>
        </authorList>
    </citation>
    <scope>NUCLEOTIDE SEQUENCE [LARGE SCALE GENOMIC DNA]</scope>
    <source>
        <strain evidence="2 3">VD118</strain>
    </source>
</reference>
<name>R8QUM1_BACCE</name>
<evidence type="ECO:0000256" key="1">
    <source>
        <dbReference type="SAM" id="MobiDB-lite"/>
    </source>
</evidence>
<dbReference type="EMBL" id="AHEZ01000028">
    <property type="protein sequence ID" value="EOP74188.1"/>
    <property type="molecule type" value="Genomic_DNA"/>
</dbReference>
<proteinExistence type="predicted"/>
<dbReference type="Proteomes" id="UP000014019">
    <property type="component" value="Unassembled WGS sequence"/>
</dbReference>
<feature type="region of interest" description="Disordered" evidence="1">
    <location>
        <begin position="1"/>
        <end position="27"/>
    </location>
</feature>
<dbReference type="PATRIC" id="fig|1053231.3.peg.991"/>
<evidence type="ECO:0000313" key="3">
    <source>
        <dbReference type="Proteomes" id="UP000014019"/>
    </source>
</evidence>
<protein>
    <submittedName>
        <fullName evidence="2">Uncharacterized protein</fullName>
    </submittedName>
</protein>
<organism evidence="2 3">
    <name type="scientific">Bacillus cereus VD118</name>
    <dbReference type="NCBI Taxonomy" id="1053231"/>
    <lineage>
        <taxon>Bacteria</taxon>
        <taxon>Bacillati</taxon>
        <taxon>Bacillota</taxon>
        <taxon>Bacilli</taxon>
        <taxon>Bacillales</taxon>
        <taxon>Bacillaceae</taxon>
        <taxon>Bacillus</taxon>
        <taxon>Bacillus cereus group</taxon>
    </lineage>
</organism>
<dbReference type="HOGENOM" id="CLU_027697_0_0_9"/>
<feature type="region of interest" description="Disordered" evidence="1">
    <location>
        <begin position="429"/>
        <end position="509"/>
    </location>
</feature>
<accession>R8QUM1</accession>
<dbReference type="AlphaFoldDB" id="R8QUM1"/>
<dbReference type="RefSeq" id="WP_016103895.1">
    <property type="nucleotide sequence ID" value="NZ_KB976795.1"/>
</dbReference>
<comment type="caution">
    <text evidence="2">The sequence shown here is derived from an EMBL/GenBank/DDBJ whole genome shotgun (WGS) entry which is preliminary data.</text>
</comment>
<gene>
    <name evidence="2" type="ORF">IIQ_05117</name>
</gene>
<sequence length="610" mass="68813">MKIGWNFPKTNWGSEQGKNDPGLETFKGNPYPALAREPIQNSLDAHDGSEKPVRVEFSVFKIAKDQFPGRSEYIKVLKRCIEEVKNGSETQKEMEKALYTIECDEIYFMKISDYNTVGLSGSDELRNTNWHRLIKVVGESEKEATSGGAFGIGKHAPFVCSDLKVVFYATQDNDGKRAFQGVGKLITFTDEDGEPCQATGFYGENDKIQPIKDMSDVKDIFIRNETGTDLFVAGFDYRETWADEIIEAVISSFFVAILEGALEVKVGDSVIDKNSLYTHIEKLKENGSKANVINYYEVMTSENKTLFEEEDFEGLGNVKLYIANKRNYNKKIAMVRKSGMLIKEKQNYQIPNKYAGVLLIKGDEFNKQLKRVENPTHTDWEFKRKKDVKVIRAALSKLYSWMNDKSKALSPVLATEEFDVDELSQFLPDDRNESQFDTDQNELEGEYGQPLQSKLDELKQKPRKRKKVSDWEDEDGEEPVKTETGKKGESDQPGAVHPKSLVPSSNESSAKKVSTAKISKYKLFCLDPTNGKYLINLNVKKAGELIINLEILGEDSDMPALISKAILEGNILPVNRESIGPFKALAGSNRIDFELEEKARVKMGVSFNGR</sequence>